<dbReference type="Pfam" id="PF13839">
    <property type="entry name" value="PC-Esterase"/>
    <property type="match status" value="1"/>
</dbReference>
<evidence type="ECO:0000313" key="12">
    <source>
        <dbReference type="EMBL" id="CAA7388719.1"/>
    </source>
</evidence>
<evidence type="ECO:0000256" key="6">
    <source>
        <dbReference type="ARBA" id="ARBA00023034"/>
    </source>
</evidence>
<dbReference type="PANTHER" id="PTHR32285">
    <property type="entry name" value="PROTEIN TRICHOME BIREFRINGENCE-LIKE 9-RELATED"/>
    <property type="match status" value="1"/>
</dbReference>
<feature type="domain" description="Trichome birefringence-like N-terminal" evidence="11">
    <location>
        <begin position="86"/>
        <end position="137"/>
    </location>
</feature>
<keyword evidence="4" id="KW-0735">Signal-anchor</keyword>
<evidence type="ECO:0000256" key="7">
    <source>
        <dbReference type="ARBA" id="ARBA00023136"/>
    </source>
</evidence>
<evidence type="ECO:0000256" key="1">
    <source>
        <dbReference type="ARBA" id="ARBA00004323"/>
    </source>
</evidence>
<dbReference type="Pfam" id="PF14416">
    <property type="entry name" value="PMR5N"/>
    <property type="match status" value="1"/>
</dbReference>
<evidence type="ECO:0000256" key="4">
    <source>
        <dbReference type="ARBA" id="ARBA00022968"/>
    </source>
</evidence>
<comment type="similarity">
    <text evidence="2">Belongs to the PC-esterase family. TBL subfamily.</text>
</comment>
<evidence type="ECO:0000256" key="9">
    <source>
        <dbReference type="SAM" id="Phobius"/>
    </source>
</evidence>
<name>A0A7I8JZ98_SPIIN</name>
<feature type="domain" description="Trichome birefringence-like C-terminal" evidence="10">
    <location>
        <begin position="138"/>
        <end position="428"/>
    </location>
</feature>
<accession>A0A7I8JZ98</accession>
<sequence length="446" mass="51429">MKPVDKVHAATVFIFLVVSVLCFFFYQQYSAVPSATDWVVGFMEEQRLAEDSNEKPPEALEERPPEALKERPLEALKEEGRGNGPCDLFEGKWVWDESYPLYNSTDCPFIDGGFRCEENGRPDNNYTKWRWQPAHCDMPRFDARGMLERLRGRRVAFVGDSIGRNQWESLLCLLSSAVADKSSIYEVNGSPITKHRGFLSFMFRTFNCTVEYYRAPFLVAQSRPPPRSPGKVRATLRLDFMDWSSSRWRTADVIVFNSGHWWNYEKTLRSGYYFQVGNRVKMEMTMEQAYRKSIETLLDWVGRDVNPRKTLVVLRSYAPIHFRSGDWKKGGSCHKETLPDLEGPPPAEAEHWALRVAGEVISERARRRRRHRPPVEVLNVTQLTARRRDGHASVYNLGPGKAAPLHRQDCSHWCLPGVPDTWNELLHAVFLRWDLKNHHSLTPAGG</sequence>
<comment type="subcellular location">
    <subcellularLocation>
        <location evidence="1">Golgi apparatus membrane</location>
        <topology evidence="1">Single-pass type II membrane protein</topology>
    </subcellularLocation>
</comment>
<evidence type="ECO:0000259" key="11">
    <source>
        <dbReference type="Pfam" id="PF14416"/>
    </source>
</evidence>
<reference evidence="12" key="1">
    <citation type="submission" date="2020-02" db="EMBL/GenBank/DDBJ databases">
        <authorList>
            <person name="Scholz U."/>
            <person name="Mascher M."/>
            <person name="Fiebig A."/>
        </authorList>
    </citation>
    <scope>NUCLEOTIDE SEQUENCE</scope>
</reference>
<dbReference type="InterPro" id="IPR029962">
    <property type="entry name" value="TBL"/>
</dbReference>
<dbReference type="EMBL" id="LR746264">
    <property type="protein sequence ID" value="CAA7388719.1"/>
    <property type="molecule type" value="Genomic_DNA"/>
</dbReference>
<dbReference type="AlphaFoldDB" id="A0A7I8JZ98"/>
<evidence type="ECO:0000256" key="5">
    <source>
        <dbReference type="ARBA" id="ARBA00022989"/>
    </source>
</evidence>
<keyword evidence="6" id="KW-0333">Golgi apparatus</keyword>
<feature type="transmembrane region" description="Helical" evidence="9">
    <location>
        <begin position="7"/>
        <end position="26"/>
    </location>
</feature>
<dbReference type="InterPro" id="IPR026057">
    <property type="entry name" value="TBL_C"/>
</dbReference>
<protein>
    <submittedName>
        <fullName evidence="12">Uncharacterized protein</fullName>
    </submittedName>
</protein>
<keyword evidence="7 9" id="KW-0472">Membrane</keyword>
<dbReference type="GO" id="GO:0000139">
    <property type="term" value="C:Golgi membrane"/>
    <property type="evidence" value="ECO:0007669"/>
    <property type="project" value="UniProtKB-SubCell"/>
</dbReference>
<dbReference type="OrthoDB" id="630188at2759"/>
<evidence type="ECO:0000256" key="8">
    <source>
        <dbReference type="SAM" id="MobiDB-lite"/>
    </source>
</evidence>
<evidence type="ECO:0000313" key="13">
    <source>
        <dbReference type="Proteomes" id="UP000663760"/>
    </source>
</evidence>
<keyword evidence="3 9" id="KW-0812">Transmembrane</keyword>
<proteinExistence type="inferred from homology"/>
<evidence type="ECO:0000256" key="2">
    <source>
        <dbReference type="ARBA" id="ARBA00007727"/>
    </source>
</evidence>
<keyword evidence="13" id="KW-1185">Reference proteome</keyword>
<organism evidence="12 13">
    <name type="scientific">Spirodela intermedia</name>
    <name type="common">Intermediate duckweed</name>
    <dbReference type="NCBI Taxonomy" id="51605"/>
    <lineage>
        <taxon>Eukaryota</taxon>
        <taxon>Viridiplantae</taxon>
        <taxon>Streptophyta</taxon>
        <taxon>Embryophyta</taxon>
        <taxon>Tracheophyta</taxon>
        <taxon>Spermatophyta</taxon>
        <taxon>Magnoliopsida</taxon>
        <taxon>Liliopsida</taxon>
        <taxon>Araceae</taxon>
        <taxon>Lemnoideae</taxon>
        <taxon>Spirodela</taxon>
    </lineage>
</organism>
<dbReference type="InterPro" id="IPR025846">
    <property type="entry name" value="TBL_N"/>
</dbReference>
<feature type="region of interest" description="Disordered" evidence="8">
    <location>
        <begin position="49"/>
        <end position="79"/>
    </location>
</feature>
<dbReference type="PANTHER" id="PTHR32285:SF213">
    <property type="entry name" value="PROTEIN TRICHOME BIREFRINGENCE-LIKE 11"/>
    <property type="match status" value="1"/>
</dbReference>
<gene>
    <name evidence="12" type="ORF">SI8410_01000906</name>
</gene>
<evidence type="ECO:0000259" key="10">
    <source>
        <dbReference type="Pfam" id="PF13839"/>
    </source>
</evidence>
<dbReference type="Proteomes" id="UP000663760">
    <property type="component" value="Chromosome 1"/>
</dbReference>
<dbReference type="GO" id="GO:1990538">
    <property type="term" value="F:xylan O-acetyltransferase activity"/>
    <property type="evidence" value="ECO:0007669"/>
    <property type="project" value="UniProtKB-ARBA"/>
</dbReference>
<keyword evidence="5 9" id="KW-1133">Transmembrane helix</keyword>
<evidence type="ECO:0000256" key="3">
    <source>
        <dbReference type="ARBA" id="ARBA00022692"/>
    </source>
</evidence>